<keyword evidence="2" id="KW-1185">Reference proteome</keyword>
<dbReference type="Proteomes" id="UP000602510">
    <property type="component" value="Unassembled WGS sequence"/>
</dbReference>
<dbReference type="EMBL" id="WSZM01000603">
    <property type="protein sequence ID" value="KAF4031162.1"/>
    <property type="molecule type" value="Genomic_DNA"/>
</dbReference>
<reference evidence="1" key="1">
    <citation type="submission" date="2020-04" db="EMBL/GenBank/DDBJ databases">
        <title>Hybrid Assembly of Korean Phytophthora infestans isolates.</title>
        <authorList>
            <person name="Prokchorchik M."/>
            <person name="Lee Y."/>
            <person name="Seo J."/>
            <person name="Cho J.-H."/>
            <person name="Park Y.-E."/>
            <person name="Jang D.-C."/>
            <person name="Im J.-S."/>
            <person name="Choi J.-G."/>
            <person name="Park H.-J."/>
            <person name="Lee G.-B."/>
            <person name="Lee Y.-G."/>
            <person name="Hong S.-Y."/>
            <person name="Cho K."/>
            <person name="Sohn K.H."/>
        </authorList>
    </citation>
    <scope>NUCLEOTIDE SEQUENCE</scope>
    <source>
        <strain evidence="1">KR_1_A1</strain>
    </source>
</reference>
<comment type="caution">
    <text evidence="1">The sequence shown here is derived from an EMBL/GenBank/DDBJ whole genome shotgun (WGS) entry which is preliminary data.</text>
</comment>
<proteinExistence type="predicted"/>
<protein>
    <submittedName>
        <fullName evidence="1">Uncharacterized protein</fullName>
    </submittedName>
</protein>
<dbReference type="AlphaFoldDB" id="A0A833W6Y3"/>
<organism evidence="1 2">
    <name type="scientific">Phytophthora infestans</name>
    <name type="common">Potato late blight agent</name>
    <name type="synonym">Botrytis infestans</name>
    <dbReference type="NCBI Taxonomy" id="4787"/>
    <lineage>
        <taxon>Eukaryota</taxon>
        <taxon>Sar</taxon>
        <taxon>Stramenopiles</taxon>
        <taxon>Oomycota</taxon>
        <taxon>Peronosporomycetes</taxon>
        <taxon>Peronosporales</taxon>
        <taxon>Peronosporaceae</taxon>
        <taxon>Phytophthora</taxon>
    </lineage>
</organism>
<accession>A0A833W6Y3</accession>
<evidence type="ECO:0000313" key="1">
    <source>
        <dbReference type="EMBL" id="KAF4031162.1"/>
    </source>
</evidence>
<sequence length="153" mass="17354">MSKSAMEASQFMAEVFQDGVALKLGLGIFSAFYRSMESDFFYQIYGVEGNADTILSKFGGLTGRSPGARRSSVRRWLHMRRRVLLVSSRIIPHHASIVGGFNVLTTTEQFFLLFYTEFQSWFDVTFTSTLYAAKLNHADTTFRDSDGFIQQCL</sequence>
<evidence type="ECO:0000313" key="2">
    <source>
        <dbReference type="Proteomes" id="UP000602510"/>
    </source>
</evidence>
<name>A0A833W6Y3_PHYIN</name>
<gene>
    <name evidence="1" type="ORF">GN244_ATG17035</name>
</gene>